<dbReference type="GO" id="GO:0070180">
    <property type="term" value="F:large ribosomal subunit rRNA binding"/>
    <property type="evidence" value="ECO:0007669"/>
    <property type="project" value="UniProtKB-UniRule"/>
</dbReference>
<evidence type="ECO:0000313" key="7">
    <source>
        <dbReference type="EMBL" id="QEG24016.1"/>
    </source>
</evidence>
<sequence>MSKFVKDMLTKDLSNRLEGVEDCVVANVIGIDSNTTTALRARLREKGISLMVVKNSLARRATEGTSLGPAFEGLTGNAAVVWGASDFVSLVKEVTALDKQDAELEHFKALGGVMDGEKLTPEKVAEISKWPSREEQLATLVGQILGPGSQLVSQIVGPGSQLAGQVKSIADKEE</sequence>
<dbReference type="SUPFAM" id="SSF160369">
    <property type="entry name" value="Ribosomal protein L10-like"/>
    <property type="match status" value="1"/>
</dbReference>
<dbReference type="InterPro" id="IPR001790">
    <property type="entry name" value="Ribosomal_uL10"/>
</dbReference>
<dbReference type="NCBIfam" id="NF000955">
    <property type="entry name" value="PRK00099.1-1"/>
    <property type="match status" value="1"/>
</dbReference>
<dbReference type="Gene3D" id="6.10.250.290">
    <property type="match status" value="1"/>
</dbReference>
<gene>
    <name evidence="6 7" type="primary">rplJ</name>
    <name evidence="7" type="ORF">MFFC18_39220</name>
</gene>
<keyword evidence="6" id="KW-0694">RNA-binding</keyword>
<keyword evidence="6" id="KW-0699">rRNA-binding</keyword>
<keyword evidence="3 6" id="KW-0689">Ribosomal protein</keyword>
<dbReference type="AlphaFoldDB" id="A0A5B9PHB7"/>
<accession>A0A5B9PHB7</accession>
<dbReference type="KEGG" id="mff:MFFC18_39220"/>
<dbReference type="RefSeq" id="WP_075082432.1">
    <property type="nucleotide sequence ID" value="NZ_CP042912.1"/>
</dbReference>
<dbReference type="Gene3D" id="3.30.70.1730">
    <property type="match status" value="1"/>
</dbReference>
<evidence type="ECO:0000313" key="8">
    <source>
        <dbReference type="Proteomes" id="UP000322214"/>
    </source>
</evidence>
<dbReference type="GO" id="GO:0006412">
    <property type="term" value="P:translation"/>
    <property type="evidence" value="ECO:0007669"/>
    <property type="project" value="UniProtKB-UniRule"/>
</dbReference>
<dbReference type="GO" id="GO:1990904">
    <property type="term" value="C:ribonucleoprotein complex"/>
    <property type="evidence" value="ECO:0007669"/>
    <property type="project" value="UniProtKB-KW"/>
</dbReference>
<proteinExistence type="inferred from homology"/>
<reference evidence="7 8" key="1">
    <citation type="submission" date="2019-08" db="EMBL/GenBank/DDBJ databases">
        <title>Deep-cultivation of Planctomycetes and their phenomic and genomic characterization uncovers novel biology.</title>
        <authorList>
            <person name="Wiegand S."/>
            <person name="Jogler M."/>
            <person name="Boedeker C."/>
            <person name="Pinto D."/>
            <person name="Vollmers J."/>
            <person name="Rivas-Marin E."/>
            <person name="Kohn T."/>
            <person name="Peeters S.H."/>
            <person name="Heuer A."/>
            <person name="Rast P."/>
            <person name="Oberbeckmann S."/>
            <person name="Bunk B."/>
            <person name="Jeske O."/>
            <person name="Meyerdierks A."/>
            <person name="Storesund J.E."/>
            <person name="Kallscheuer N."/>
            <person name="Luecker S."/>
            <person name="Lage O.M."/>
            <person name="Pohl T."/>
            <person name="Merkel B.J."/>
            <person name="Hornburger P."/>
            <person name="Mueller R.-W."/>
            <person name="Bruemmer F."/>
            <person name="Labrenz M."/>
            <person name="Spormann A.M."/>
            <person name="Op den Camp H."/>
            <person name="Overmann J."/>
            <person name="Amann R."/>
            <person name="Jetten M.S.M."/>
            <person name="Mascher T."/>
            <person name="Medema M.H."/>
            <person name="Devos D.P."/>
            <person name="Kaster A.-K."/>
            <person name="Ovreas L."/>
            <person name="Rohde M."/>
            <person name="Galperin M.Y."/>
            <person name="Jogler C."/>
        </authorList>
    </citation>
    <scope>NUCLEOTIDE SEQUENCE [LARGE SCALE GENOMIC DNA]</scope>
    <source>
        <strain evidence="7 8">FC18</strain>
    </source>
</reference>
<keyword evidence="4 6" id="KW-0687">Ribonucleoprotein</keyword>
<evidence type="ECO:0000256" key="6">
    <source>
        <dbReference type="HAMAP-Rule" id="MF_00362"/>
    </source>
</evidence>
<evidence type="ECO:0000256" key="3">
    <source>
        <dbReference type="ARBA" id="ARBA00022980"/>
    </source>
</evidence>
<keyword evidence="8" id="KW-1185">Reference proteome</keyword>
<evidence type="ECO:0000256" key="4">
    <source>
        <dbReference type="ARBA" id="ARBA00023274"/>
    </source>
</evidence>
<dbReference type="EMBL" id="CP042912">
    <property type="protein sequence ID" value="QEG24016.1"/>
    <property type="molecule type" value="Genomic_DNA"/>
</dbReference>
<comment type="function">
    <text evidence="1 6">Forms part of the ribosomal stalk, playing a central role in the interaction of the ribosome with GTP-bound translation factors.</text>
</comment>
<dbReference type="HAMAP" id="MF_00362">
    <property type="entry name" value="Ribosomal_uL10"/>
    <property type="match status" value="1"/>
</dbReference>
<dbReference type="STRING" id="980251.GCA_001642875_04178"/>
<dbReference type="InterPro" id="IPR022973">
    <property type="entry name" value="Ribosomal_uL10_bac"/>
</dbReference>
<comment type="similarity">
    <text evidence="2 6">Belongs to the universal ribosomal protein uL10 family.</text>
</comment>
<dbReference type="Pfam" id="PF00466">
    <property type="entry name" value="Ribosomal_L10"/>
    <property type="match status" value="1"/>
</dbReference>
<name>A0A5B9PHB7_9BACT</name>
<protein>
    <recommendedName>
        <fullName evidence="5 6">Large ribosomal subunit protein uL10</fullName>
    </recommendedName>
</protein>
<dbReference type="OrthoDB" id="278380at2"/>
<evidence type="ECO:0000256" key="5">
    <source>
        <dbReference type="ARBA" id="ARBA00035202"/>
    </source>
</evidence>
<dbReference type="InterPro" id="IPR047865">
    <property type="entry name" value="Ribosomal_uL10_bac_type"/>
</dbReference>
<dbReference type="CDD" id="cd05797">
    <property type="entry name" value="Ribosomal_L10"/>
    <property type="match status" value="1"/>
</dbReference>
<dbReference type="Proteomes" id="UP000322214">
    <property type="component" value="Chromosome"/>
</dbReference>
<evidence type="ECO:0000256" key="1">
    <source>
        <dbReference type="ARBA" id="ARBA00002633"/>
    </source>
</evidence>
<dbReference type="GO" id="GO:0005840">
    <property type="term" value="C:ribosome"/>
    <property type="evidence" value="ECO:0007669"/>
    <property type="project" value="UniProtKB-KW"/>
</dbReference>
<evidence type="ECO:0000256" key="2">
    <source>
        <dbReference type="ARBA" id="ARBA00008889"/>
    </source>
</evidence>
<comment type="subunit">
    <text evidence="6">Part of the ribosomal stalk of the 50S ribosomal subunit. The N-terminus interacts with L11 and the large rRNA to form the base of the stalk. The C-terminus forms an elongated spine to which L12 dimers bind in a sequential fashion forming a multimeric L10(L12)X complex.</text>
</comment>
<dbReference type="InterPro" id="IPR043141">
    <property type="entry name" value="Ribosomal_uL10-like_sf"/>
</dbReference>
<dbReference type="PANTHER" id="PTHR11560">
    <property type="entry name" value="39S RIBOSOMAL PROTEIN L10, MITOCHONDRIAL"/>
    <property type="match status" value="1"/>
</dbReference>
<organism evidence="7 8">
    <name type="scientific">Mariniblastus fucicola</name>
    <dbReference type="NCBI Taxonomy" id="980251"/>
    <lineage>
        <taxon>Bacteria</taxon>
        <taxon>Pseudomonadati</taxon>
        <taxon>Planctomycetota</taxon>
        <taxon>Planctomycetia</taxon>
        <taxon>Pirellulales</taxon>
        <taxon>Pirellulaceae</taxon>
        <taxon>Mariniblastus</taxon>
    </lineage>
</organism>